<dbReference type="EMBL" id="NXLS01000003">
    <property type="protein sequence ID" value="RDU63322.1"/>
    <property type="molecule type" value="Genomic_DNA"/>
</dbReference>
<sequence length="254" mass="28183">MILFENDSFMILCKAFGEYQTNCYLTIDKQTDEALIIDPGIGASTWVIETLESKKPLAILNTHGHFDHVWSNAELLSYFGKIPLLCPLEDAFMLTEDCFSTGLPQSTPSLLVGGKEGETIERKTANTENLGRENHYTLGNFIVEFSCYPGHTPGCSVIVLSSKLTNTDSTSAQNASSQSEIPPLSQQKVMFSGDFIFHRSIGRSDFPYSSHSAMKASLEKFMERKENLLILPGHGNTTSVAQEQANIPYWLARL</sequence>
<dbReference type="CDD" id="cd06262">
    <property type="entry name" value="metallo-hydrolase-like_MBL-fold"/>
    <property type="match status" value="1"/>
</dbReference>
<evidence type="ECO:0000313" key="6">
    <source>
        <dbReference type="EMBL" id="RDU63322.1"/>
    </source>
</evidence>
<keyword evidence="7" id="KW-1185">Reference proteome</keyword>
<dbReference type="RefSeq" id="WP_115551350.1">
    <property type="nucleotide sequence ID" value="NZ_CAONBV010000005.1"/>
</dbReference>
<comment type="cofactor">
    <cofactor evidence="1">
        <name>Zn(2+)</name>
        <dbReference type="ChEBI" id="CHEBI:29105"/>
    </cofactor>
</comment>
<dbReference type="Pfam" id="PF00753">
    <property type="entry name" value="Lactamase_B"/>
    <property type="match status" value="1"/>
</dbReference>
<dbReference type="InterPro" id="IPR036866">
    <property type="entry name" value="RibonucZ/Hydroxyglut_hydro"/>
</dbReference>
<keyword evidence="2" id="KW-0479">Metal-binding</keyword>
<dbReference type="GO" id="GO:0016787">
    <property type="term" value="F:hydrolase activity"/>
    <property type="evidence" value="ECO:0007669"/>
    <property type="project" value="UniProtKB-KW"/>
</dbReference>
<evidence type="ECO:0000256" key="2">
    <source>
        <dbReference type="ARBA" id="ARBA00022723"/>
    </source>
</evidence>
<accession>A0A3D8IDV3</accession>
<name>A0A3D8IDV3_9HELI</name>
<protein>
    <submittedName>
        <fullName evidence="6">MBL fold metallo-hydrolase</fullName>
    </submittedName>
</protein>
<keyword evidence="3 6" id="KW-0378">Hydrolase</keyword>
<evidence type="ECO:0000256" key="3">
    <source>
        <dbReference type="ARBA" id="ARBA00022801"/>
    </source>
</evidence>
<dbReference type="Gene3D" id="3.60.15.10">
    <property type="entry name" value="Ribonuclease Z/Hydroxyacylglutathione hydrolase-like"/>
    <property type="match status" value="1"/>
</dbReference>
<evidence type="ECO:0000313" key="7">
    <source>
        <dbReference type="Proteomes" id="UP000256650"/>
    </source>
</evidence>
<evidence type="ECO:0000256" key="1">
    <source>
        <dbReference type="ARBA" id="ARBA00001947"/>
    </source>
</evidence>
<dbReference type="GO" id="GO:0046872">
    <property type="term" value="F:metal ion binding"/>
    <property type="evidence" value="ECO:0007669"/>
    <property type="project" value="UniProtKB-KW"/>
</dbReference>
<dbReference type="PANTHER" id="PTHR46233:SF3">
    <property type="entry name" value="HYDROXYACYLGLUTATHIONE HYDROLASE GLOC"/>
    <property type="match status" value="1"/>
</dbReference>
<dbReference type="InterPro" id="IPR001279">
    <property type="entry name" value="Metallo-B-lactamas"/>
</dbReference>
<keyword evidence="4" id="KW-0862">Zinc</keyword>
<dbReference type="SMART" id="SM00849">
    <property type="entry name" value="Lactamase_B"/>
    <property type="match status" value="1"/>
</dbReference>
<dbReference type="PANTHER" id="PTHR46233">
    <property type="entry name" value="HYDROXYACYLGLUTATHIONE HYDROLASE GLOC"/>
    <property type="match status" value="1"/>
</dbReference>
<dbReference type="GeneID" id="82535475"/>
<dbReference type="Proteomes" id="UP000256650">
    <property type="component" value="Unassembled WGS sequence"/>
</dbReference>
<dbReference type="OrthoDB" id="9802991at2"/>
<dbReference type="InterPro" id="IPR051453">
    <property type="entry name" value="MBL_Glyoxalase_II"/>
</dbReference>
<feature type="domain" description="Metallo-beta-lactamase" evidence="5">
    <location>
        <begin position="20"/>
        <end position="234"/>
    </location>
</feature>
<organism evidence="6 7">
    <name type="scientific">Helicobacter ganmani</name>
    <dbReference type="NCBI Taxonomy" id="60246"/>
    <lineage>
        <taxon>Bacteria</taxon>
        <taxon>Pseudomonadati</taxon>
        <taxon>Campylobacterota</taxon>
        <taxon>Epsilonproteobacteria</taxon>
        <taxon>Campylobacterales</taxon>
        <taxon>Helicobacteraceae</taxon>
        <taxon>Helicobacter</taxon>
    </lineage>
</organism>
<reference evidence="6 7" key="1">
    <citation type="submission" date="2018-04" db="EMBL/GenBank/DDBJ databases">
        <title>Novel Campyloabacter and Helicobacter Species and Strains.</title>
        <authorList>
            <person name="Mannion A.J."/>
            <person name="Shen Z."/>
            <person name="Fox J.G."/>
        </authorList>
    </citation>
    <scope>NUCLEOTIDE SEQUENCE [LARGE SCALE GENOMIC DNA]</scope>
    <source>
        <strain evidence="6 7">MIT 99-5101</strain>
    </source>
</reference>
<evidence type="ECO:0000256" key="4">
    <source>
        <dbReference type="ARBA" id="ARBA00022833"/>
    </source>
</evidence>
<dbReference type="SUPFAM" id="SSF56281">
    <property type="entry name" value="Metallo-hydrolase/oxidoreductase"/>
    <property type="match status" value="1"/>
</dbReference>
<gene>
    <name evidence="6" type="ORF">CQA43_04145</name>
</gene>
<comment type="caution">
    <text evidence="6">The sequence shown here is derived from an EMBL/GenBank/DDBJ whole genome shotgun (WGS) entry which is preliminary data.</text>
</comment>
<dbReference type="AlphaFoldDB" id="A0A3D8IDV3"/>
<proteinExistence type="predicted"/>
<evidence type="ECO:0000259" key="5">
    <source>
        <dbReference type="SMART" id="SM00849"/>
    </source>
</evidence>